<feature type="coiled-coil region" evidence="1">
    <location>
        <begin position="57"/>
        <end position="102"/>
    </location>
</feature>
<keyword evidence="1" id="KW-0175">Coiled coil</keyword>
<reference evidence="3" key="1">
    <citation type="submission" date="2020-11" db="EMBL/GenBank/DDBJ databases">
        <title>Isolation and identification of active actinomycetes.</title>
        <authorList>
            <person name="Sun X."/>
        </authorList>
    </citation>
    <scope>NUCLEOTIDE SEQUENCE</scope>
    <source>
        <strain evidence="3">NEAU-A11</strain>
    </source>
</reference>
<evidence type="ECO:0000313" key="4">
    <source>
        <dbReference type="Proteomes" id="UP000598146"/>
    </source>
</evidence>
<organism evidence="3 4">
    <name type="scientific">Actinoplanes aureus</name>
    <dbReference type="NCBI Taxonomy" id="2792083"/>
    <lineage>
        <taxon>Bacteria</taxon>
        <taxon>Bacillati</taxon>
        <taxon>Actinomycetota</taxon>
        <taxon>Actinomycetes</taxon>
        <taxon>Micromonosporales</taxon>
        <taxon>Micromonosporaceae</taxon>
        <taxon>Actinoplanes</taxon>
    </lineage>
</organism>
<dbReference type="RefSeq" id="WP_196412540.1">
    <property type="nucleotide sequence ID" value="NZ_JADQTO010000002.1"/>
</dbReference>
<gene>
    <name evidence="3" type="ORF">I4J89_04560</name>
</gene>
<sequence>MLAVALVGIAVLTRMWLIAGDVTGADRAKLQIEALKYALGFSAAAGAAAALLLAVRRQKLSERAHQLELQKQDHELRKQEHVERHAERLRELELRRQEHSEDDAAERRVTELYTKAIEQLGHTDAAVRLGGLYALERLAQNNPRQRQTIVNVMCAYLRMPYTPPAEGDSAVTSPSATAELPLPTLRPSAEGRDPHQELQVRLTAQRILTTHLCRPDDAIPELAPKYAADPRQSFWPGIDLDLTGAHLIGWNLTRGSVRNAQFSNATFSGNASFGGVTFSGDASFDEVTFSGDAKFDGATLFSGNASFNGVTFSGDAGFDGVTFSRNAWFGRVRFSREARFGRARFSGNAWFAAARFSADFSDASFDQATFSGDAEFGRAKFSGDAKFDQATFSGGASFDQATFSGDARFAGVTFSGDAEFGQATFSGDAEFGGATSDFPDHLAFYEARVADRPGRRDVWPSGWHLVPDGDRSKLIYDVAGSLCEHQQPPREIISYRPRD</sequence>
<dbReference type="InterPro" id="IPR001646">
    <property type="entry name" value="5peptide_repeat"/>
</dbReference>
<feature type="region of interest" description="Disordered" evidence="2">
    <location>
        <begin position="165"/>
        <end position="194"/>
    </location>
</feature>
<dbReference type="AlphaFoldDB" id="A0A931C5B5"/>
<dbReference type="EMBL" id="JADQTO010000002">
    <property type="protein sequence ID" value="MBG0560738.1"/>
    <property type="molecule type" value="Genomic_DNA"/>
</dbReference>
<proteinExistence type="predicted"/>
<dbReference type="Gene3D" id="2.160.20.80">
    <property type="entry name" value="E3 ubiquitin-protein ligase SopA"/>
    <property type="match status" value="1"/>
</dbReference>
<dbReference type="SUPFAM" id="SSF141571">
    <property type="entry name" value="Pentapeptide repeat-like"/>
    <property type="match status" value="1"/>
</dbReference>
<evidence type="ECO:0000256" key="2">
    <source>
        <dbReference type="SAM" id="MobiDB-lite"/>
    </source>
</evidence>
<comment type="caution">
    <text evidence="3">The sequence shown here is derived from an EMBL/GenBank/DDBJ whole genome shotgun (WGS) entry which is preliminary data.</text>
</comment>
<accession>A0A931C5B5</accession>
<name>A0A931C5B5_9ACTN</name>
<evidence type="ECO:0000313" key="3">
    <source>
        <dbReference type="EMBL" id="MBG0560738.1"/>
    </source>
</evidence>
<protein>
    <submittedName>
        <fullName evidence="3">Pentapeptide repeat-containing protein</fullName>
    </submittedName>
</protein>
<evidence type="ECO:0000256" key="1">
    <source>
        <dbReference type="SAM" id="Coils"/>
    </source>
</evidence>
<dbReference type="Pfam" id="PF13576">
    <property type="entry name" value="Pentapeptide_3"/>
    <property type="match status" value="3"/>
</dbReference>
<keyword evidence="4" id="KW-1185">Reference proteome</keyword>
<dbReference type="Proteomes" id="UP000598146">
    <property type="component" value="Unassembled WGS sequence"/>
</dbReference>